<dbReference type="Pfam" id="PF02873">
    <property type="entry name" value="MurB_C"/>
    <property type="match status" value="1"/>
</dbReference>
<evidence type="ECO:0000256" key="11">
    <source>
        <dbReference type="ARBA" id="ARBA00022857"/>
    </source>
</evidence>
<dbReference type="OrthoDB" id="9804753at2"/>
<evidence type="ECO:0000256" key="1">
    <source>
        <dbReference type="ARBA" id="ARBA00001974"/>
    </source>
</evidence>
<dbReference type="GO" id="GO:0008762">
    <property type="term" value="F:UDP-N-acetylmuramate dehydrogenase activity"/>
    <property type="evidence" value="ECO:0007669"/>
    <property type="project" value="UniProtKB-UniRule"/>
</dbReference>
<evidence type="ECO:0000256" key="17">
    <source>
        <dbReference type="ARBA" id="ARBA00031026"/>
    </source>
</evidence>
<dbReference type="GO" id="GO:0051301">
    <property type="term" value="P:cell division"/>
    <property type="evidence" value="ECO:0007669"/>
    <property type="project" value="UniProtKB-KW"/>
</dbReference>
<evidence type="ECO:0000256" key="13">
    <source>
        <dbReference type="ARBA" id="ARBA00022984"/>
    </source>
</evidence>
<dbReference type="GO" id="GO:0071555">
    <property type="term" value="P:cell wall organization"/>
    <property type="evidence" value="ECO:0007669"/>
    <property type="project" value="UniProtKB-KW"/>
</dbReference>
<keyword evidence="10 19" id="KW-0274">FAD</keyword>
<feature type="active site" description="Proton donor" evidence="19">
    <location>
        <position position="218"/>
    </location>
</feature>
<dbReference type="PROSITE" id="PS51387">
    <property type="entry name" value="FAD_PCMH"/>
    <property type="match status" value="1"/>
</dbReference>
<evidence type="ECO:0000256" key="9">
    <source>
        <dbReference type="ARBA" id="ARBA00022630"/>
    </source>
</evidence>
<name>A0A219B669_9SPHN</name>
<dbReference type="NCBIfam" id="NF010480">
    <property type="entry name" value="PRK13905.1"/>
    <property type="match status" value="1"/>
</dbReference>
<reference evidence="23" key="1">
    <citation type="submission" date="2017-05" db="EMBL/GenBank/DDBJ databases">
        <authorList>
            <person name="Lin X."/>
        </authorList>
    </citation>
    <scope>NUCLEOTIDE SEQUENCE [LARGE SCALE GENOMIC DNA]</scope>
    <source>
        <strain evidence="23">JLT2012</strain>
    </source>
</reference>
<dbReference type="SUPFAM" id="SSF56176">
    <property type="entry name" value="FAD-binding/transporter-associated domain-like"/>
    <property type="match status" value="1"/>
</dbReference>
<dbReference type="InterPro" id="IPR016169">
    <property type="entry name" value="FAD-bd_PCMH_sub2"/>
</dbReference>
<dbReference type="Gene3D" id="3.90.78.10">
    <property type="entry name" value="UDP-N-acetylenolpyruvoylglucosamine reductase, C-terminal domain"/>
    <property type="match status" value="1"/>
</dbReference>
<dbReference type="GO" id="GO:0071949">
    <property type="term" value="F:FAD binding"/>
    <property type="evidence" value="ECO:0007669"/>
    <property type="project" value="InterPro"/>
</dbReference>
<keyword evidence="13 19" id="KW-0573">Peptidoglycan synthesis</keyword>
<dbReference type="Pfam" id="PF01565">
    <property type="entry name" value="FAD_binding_4"/>
    <property type="match status" value="1"/>
</dbReference>
<evidence type="ECO:0000256" key="7">
    <source>
        <dbReference type="ARBA" id="ARBA00022490"/>
    </source>
</evidence>
<dbReference type="InterPro" id="IPR016167">
    <property type="entry name" value="FAD-bd_PCMH_sub1"/>
</dbReference>
<dbReference type="GO" id="GO:0005829">
    <property type="term" value="C:cytosol"/>
    <property type="evidence" value="ECO:0007669"/>
    <property type="project" value="TreeGrafter"/>
</dbReference>
<evidence type="ECO:0000256" key="12">
    <source>
        <dbReference type="ARBA" id="ARBA00022960"/>
    </source>
</evidence>
<comment type="pathway">
    <text evidence="4 19">Cell wall biogenesis; peptidoglycan biosynthesis.</text>
</comment>
<keyword evidence="15 19" id="KW-0131">Cell cycle</keyword>
<evidence type="ECO:0000256" key="18">
    <source>
        <dbReference type="ARBA" id="ARBA00048914"/>
    </source>
</evidence>
<accession>A0A219B669</accession>
<dbReference type="GO" id="GO:0009252">
    <property type="term" value="P:peptidoglycan biosynthetic process"/>
    <property type="evidence" value="ECO:0007669"/>
    <property type="project" value="UniProtKB-UniRule"/>
</dbReference>
<dbReference type="EC" id="1.3.1.98" evidence="5 19"/>
<dbReference type="PANTHER" id="PTHR21071">
    <property type="entry name" value="UDP-N-ACETYLENOLPYRUVOYLGLUCOSAMINE REDUCTASE"/>
    <property type="match status" value="1"/>
</dbReference>
<dbReference type="STRING" id="1234595.C725_2418"/>
<dbReference type="Gene3D" id="3.30.43.10">
    <property type="entry name" value="Uridine Diphospho-n-acetylenolpyruvylglucosamine Reductase, domain 2"/>
    <property type="match status" value="1"/>
</dbReference>
<keyword evidence="9 19" id="KW-0285">Flavoprotein</keyword>
<dbReference type="InterPro" id="IPR006094">
    <property type="entry name" value="Oxid_FAD_bind_N"/>
</dbReference>
<gene>
    <name evidence="19" type="primary">murB</name>
    <name evidence="22" type="ORF">B5C34_10490</name>
</gene>
<evidence type="ECO:0000256" key="8">
    <source>
        <dbReference type="ARBA" id="ARBA00022618"/>
    </source>
</evidence>
<keyword evidence="16 19" id="KW-0961">Cell wall biogenesis/degradation</keyword>
<keyword evidence="14 19" id="KW-0560">Oxidoreductase</keyword>
<sequence length="298" mass="31693">MPPLPDARGKLTEQGRLDNFTWFRTGGPADWLFEPADVEDLSAFLKALPSDLPVTPIGVGSNMIIRSGGVAGVVVRLSKAFAKVEVEGECRIRSGGRAMGIQTATAARDAGIAGLEFLSGIPGTAGGAVRMNAGAYEHETADILVEATIVRRDGTVAALSAEELGFRYRHSNLGEGDIVVEALFEGRPGDPVAIGARMEEISEKREATQPTRTQTGGSTFKNPEGGKAWQLVDAAGCRGFEMNGAQVSEKHTNFLINTGAASGDDIETLGEEVRRRVKANSGVELEWEIERIGRRAAE</sequence>
<keyword evidence="11 19" id="KW-0521">NADP</keyword>
<dbReference type="InterPro" id="IPR016166">
    <property type="entry name" value="FAD-bd_PCMH"/>
</dbReference>
<dbReference type="NCBIfam" id="TIGR00179">
    <property type="entry name" value="murB"/>
    <property type="match status" value="1"/>
</dbReference>
<dbReference type="InterPro" id="IPR011601">
    <property type="entry name" value="MurB_C"/>
</dbReference>
<keyword evidence="23" id="KW-1185">Reference proteome</keyword>
<evidence type="ECO:0000256" key="10">
    <source>
        <dbReference type="ARBA" id="ARBA00022827"/>
    </source>
</evidence>
<dbReference type="PANTHER" id="PTHR21071:SF4">
    <property type="entry name" value="UDP-N-ACETYLENOLPYRUVOYLGLUCOSAMINE REDUCTASE"/>
    <property type="match status" value="1"/>
</dbReference>
<dbReference type="RefSeq" id="WP_088712569.1">
    <property type="nucleotide sequence ID" value="NZ_NFZT01000001.1"/>
</dbReference>
<feature type="active site" evidence="19">
    <location>
        <position position="169"/>
    </location>
</feature>
<comment type="catalytic activity">
    <reaction evidence="18 19">
        <text>UDP-N-acetyl-alpha-D-muramate + NADP(+) = UDP-N-acetyl-3-O-(1-carboxyvinyl)-alpha-D-glucosamine + NADPH + H(+)</text>
        <dbReference type="Rhea" id="RHEA:12248"/>
        <dbReference type="ChEBI" id="CHEBI:15378"/>
        <dbReference type="ChEBI" id="CHEBI:57783"/>
        <dbReference type="ChEBI" id="CHEBI:58349"/>
        <dbReference type="ChEBI" id="CHEBI:68483"/>
        <dbReference type="ChEBI" id="CHEBI:70757"/>
        <dbReference type="EC" id="1.3.1.98"/>
    </reaction>
</comment>
<keyword evidence="7 19" id="KW-0963">Cytoplasm</keyword>
<evidence type="ECO:0000256" key="5">
    <source>
        <dbReference type="ARBA" id="ARBA00012518"/>
    </source>
</evidence>
<evidence type="ECO:0000256" key="4">
    <source>
        <dbReference type="ARBA" id="ARBA00004752"/>
    </source>
</evidence>
<dbReference type="UniPathway" id="UPA00219"/>
<comment type="subcellular location">
    <subcellularLocation>
        <location evidence="3 19">Cytoplasm</location>
    </subcellularLocation>
</comment>
<dbReference type="EMBL" id="NFZT01000001">
    <property type="protein sequence ID" value="OWV33845.1"/>
    <property type="molecule type" value="Genomic_DNA"/>
</dbReference>
<comment type="function">
    <text evidence="2 19">Cell wall formation.</text>
</comment>
<evidence type="ECO:0000256" key="19">
    <source>
        <dbReference type="HAMAP-Rule" id="MF_00037"/>
    </source>
</evidence>
<feature type="compositionally biased region" description="Polar residues" evidence="20">
    <location>
        <begin position="208"/>
        <end position="221"/>
    </location>
</feature>
<dbReference type="Proteomes" id="UP000198462">
    <property type="component" value="Unassembled WGS sequence"/>
</dbReference>
<evidence type="ECO:0000313" key="22">
    <source>
        <dbReference type="EMBL" id="OWV33845.1"/>
    </source>
</evidence>
<dbReference type="InterPro" id="IPR003170">
    <property type="entry name" value="MurB"/>
</dbReference>
<evidence type="ECO:0000256" key="15">
    <source>
        <dbReference type="ARBA" id="ARBA00023306"/>
    </source>
</evidence>
<evidence type="ECO:0000313" key="23">
    <source>
        <dbReference type="Proteomes" id="UP000198462"/>
    </source>
</evidence>
<keyword evidence="12 19" id="KW-0133">Cell shape</keyword>
<dbReference type="Gene3D" id="3.30.465.10">
    <property type="match status" value="1"/>
</dbReference>
<keyword evidence="8 19" id="KW-0132">Cell division</keyword>
<evidence type="ECO:0000256" key="6">
    <source>
        <dbReference type="ARBA" id="ARBA00015188"/>
    </source>
</evidence>
<dbReference type="HAMAP" id="MF_00037">
    <property type="entry name" value="MurB"/>
    <property type="match status" value="1"/>
</dbReference>
<evidence type="ECO:0000256" key="3">
    <source>
        <dbReference type="ARBA" id="ARBA00004496"/>
    </source>
</evidence>
<feature type="region of interest" description="Disordered" evidence="20">
    <location>
        <begin position="203"/>
        <end position="225"/>
    </location>
</feature>
<proteinExistence type="inferred from homology"/>
<dbReference type="SUPFAM" id="SSF56194">
    <property type="entry name" value="Uridine diphospho-N-Acetylenolpyruvylglucosamine reductase, MurB, C-terminal domain"/>
    <property type="match status" value="1"/>
</dbReference>
<dbReference type="InterPro" id="IPR036318">
    <property type="entry name" value="FAD-bd_PCMH-like_sf"/>
</dbReference>
<dbReference type="AlphaFoldDB" id="A0A219B669"/>
<feature type="domain" description="FAD-binding PCMH-type" evidence="21">
    <location>
        <begin position="24"/>
        <end position="189"/>
    </location>
</feature>
<feature type="active site" evidence="19">
    <location>
        <position position="288"/>
    </location>
</feature>
<evidence type="ECO:0000259" key="21">
    <source>
        <dbReference type="PROSITE" id="PS51387"/>
    </source>
</evidence>
<comment type="cofactor">
    <cofactor evidence="1 19">
        <name>FAD</name>
        <dbReference type="ChEBI" id="CHEBI:57692"/>
    </cofactor>
</comment>
<comment type="similarity">
    <text evidence="19">Belongs to the MurB family.</text>
</comment>
<evidence type="ECO:0000256" key="14">
    <source>
        <dbReference type="ARBA" id="ARBA00023002"/>
    </source>
</evidence>
<evidence type="ECO:0000256" key="16">
    <source>
        <dbReference type="ARBA" id="ARBA00023316"/>
    </source>
</evidence>
<organism evidence="22 23">
    <name type="scientific">Pacificimonas flava</name>
    <dbReference type="NCBI Taxonomy" id="1234595"/>
    <lineage>
        <taxon>Bacteria</taxon>
        <taxon>Pseudomonadati</taxon>
        <taxon>Pseudomonadota</taxon>
        <taxon>Alphaproteobacteria</taxon>
        <taxon>Sphingomonadales</taxon>
        <taxon>Sphingosinicellaceae</taxon>
        <taxon>Pacificimonas</taxon>
    </lineage>
</organism>
<evidence type="ECO:0000256" key="2">
    <source>
        <dbReference type="ARBA" id="ARBA00003921"/>
    </source>
</evidence>
<protein>
    <recommendedName>
        <fullName evidence="6 19">UDP-N-acetylenolpyruvoylglucosamine reductase</fullName>
        <ecNumber evidence="5 19">1.3.1.98</ecNumber>
    </recommendedName>
    <alternativeName>
        <fullName evidence="17 19">UDP-N-acetylmuramate dehydrogenase</fullName>
    </alternativeName>
</protein>
<comment type="caution">
    <text evidence="22">The sequence shown here is derived from an EMBL/GenBank/DDBJ whole genome shotgun (WGS) entry which is preliminary data.</text>
</comment>
<dbReference type="GO" id="GO:0008360">
    <property type="term" value="P:regulation of cell shape"/>
    <property type="evidence" value="ECO:0007669"/>
    <property type="project" value="UniProtKB-KW"/>
</dbReference>
<dbReference type="InterPro" id="IPR036635">
    <property type="entry name" value="MurB_C_sf"/>
</dbReference>
<evidence type="ECO:0000256" key="20">
    <source>
        <dbReference type="SAM" id="MobiDB-lite"/>
    </source>
</evidence>